<sequence>MNAEDLATFIKIEKVPLVTEFSDEAASVVFGSEIKRHIIVFMSKTDDAYKPNMEVLKKIGVEFRGSAHVVYINVDDESHERILGFFGITKEMCPTYRVIELDDAVVKFKPETDEFAFDAMKSFIHDAIVKKIRPYLQSEEIPDDWDKEPVKILVGKNFDVARNYSVCAIVMFHAPWCGHCKQLKPTWFELGERFKDHPEVMIAMLDATANELEDIKISSFPTIKLLPKDSDDIIDYGNERSLEALTVFIERHCKVSIKTAEDKESVKEEL</sequence>
<dbReference type="PANTHER" id="PTHR18929">
    <property type="entry name" value="PROTEIN DISULFIDE ISOMERASE"/>
    <property type="match status" value="1"/>
</dbReference>
<dbReference type="STRING" id="102285.A0A0R3TEW4"/>
<dbReference type="OrthoDB" id="72053at2759"/>
<dbReference type="PRINTS" id="PR00421">
    <property type="entry name" value="THIOREDOXIN"/>
</dbReference>
<dbReference type="Pfam" id="PF00085">
    <property type="entry name" value="Thioredoxin"/>
    <property type="match status" value="1"/>
</dbReference>
<evidence type="ECO:0000313" key="12">
    <source>
        <dbReference type="Proteomes" id="UP000278807"/>
    </source>
</evidence>
<dbReference type="PROSITE" id="PS00194">
    <property type="entry name" value="THIOREDOXIN_1"/>
    <property type="match status" value="1"/>
</dbReference>
<evidence type="ECO:0000256" key="7">
    <source>
        <dbReference type="ARBA" id="ARBA00023157"/>
    </source>
</evidence>
<dbReference type="InterPro" id="IPR017937">
    <property type="entry name" value="Thioredoxin_CS"/>
</dbReference>
<feature type="domain" description="Thioredoxin" evidence="10">
    <location>
        <begin position="130"/>
        <end position="254"/>
    </location>
</feature>
<comment type="catalytic activity">
    <reaction evidence="1">
        <text>Catalyzes the rearrangement of -S-S- bonds in proteins.</text>
        <dbReference type="EC" id="5.3.4.1"/>
    </reaction>
</comment>
<evidence type="ECO:0000259" key="10">
    <source>
        <dbReference type="PROSITE" id="PS51352"/>
    </source>
</evidence>
<dbReference type="AlphaFoldDB" id="A0A0R3TEW4"/>
<organism evidence="13">
    <name type="scientific">Rodentolepis nana</name>
    <name type="common">Dwarf tapeworm</name>
    <name type="synonym">Hymenolepis nana</name>
    <dbReference type="NCBI Taxonomy" id="102285"/>
    <lineage>
        <taxon>Eukaryota</taxon>
        <taxon>Metazoa</taxon>
        <taxon>Spiralia</taxon>
        <taxon>Lophotrochozoa</taxon>
        <taxon>Platyhelminthes</taxon>
        <taxon>Cestoda</taxon>
        <taxon>Eucestoda</taxon>
        <taxon>Cyclophyllidea</taxon>
        <taxon>Hymenolepididae</taxon>
        <taxon>Rodentolepis</taxon>
    </lineage>
</organism>
<dbReference type="GO" id="GO:0034976">
    <property type="term" value="P:response to endoplasmic reticulum stress"/>
    <property type="evidence" value="ECO:0007669"/>
    <property type="project" value="TreeGrafter"/>
</dbReference>
<evidence type="ECO:0000256" key="2">
    <source>
        <dbReference type="ARBA" id="ARBA00006347"/>
    </source>
</evidence>
<comment type="similarity">
    <text evidence="2">Belongs to the protein disulfide isomerase family.</text>
</comment>
<evidence type="ECO:0000256" key="8">
    <source>
        <dbReference type="ARBA" id="ARBA00023235"/>
    </source>
</evidence>
<gene>
    <name evidence="11" type="ORF">HNAJ_LOCUS5601</name>
</gene>
<dbReference type="InterPro" id="IPR036249">
    <property type="entry name" value="Thioredoxin-like_sf"/>
</dbReference>
<keyword evidence="12" id="KW-1185">Reference proteome</keyword>
<keyword evidence="7" id="KW-1015">Disulfide bond</keyword>
<dbReference type="PROSITE" id="PS51352">
    <property type="entry name" value="THIOREDOXIN_2"/>
    <property type="match status" value="1"/>
</dbReference>
<dbReference type="EC" id="5.3.4.1" evidence="3"/>
<keyword evidence="4" id="KW-0732">Signal</keyword>
<dbReference type="GO" id="GO:0005783">
    <property type="term" value="C:endoplasmic reticulum"/>
    <property type="evidence" value="ECO:0007669"/>
    <property type="project" value="TreeGrafter"/>
</dbReference>
<evidence type="ECO:0000256" key="1">
    <source>
        <dbReference type="ARBA" id="ARBA00001182"/>
    </source>
</evidence>
<dbReference type="PANTHER" id="PTHR18929:SF240">
    <property type="entry name" value="PROTEIN DISULFIDE-ISOMERASE"/>
    <property type="match status" value="1"/>
</dbReference>
<name>A0A0R3TEW4_RODNA</name>
<dbReference type="Proteomes" id="UP000278807">
    <property type="component" value="Unassembled WGS sequence"/>
</dbReference>
<dbReference type="Pfam" id="PF13848">
    <property type="entry name" value="Thioredoxin_6"/>
    <property type="match status" value="1"/>
</dbReference>
<evidence type="ECO:0000313" key="13">
    <source>
        <dbReference type="WBParaSite" id="HNAJ_0000560301-mRNA-1"/>
    </source>
</evidence>
<dbReference type="InterPro" id="IPR013766">
    <property type="entry name" value="Thioredoxin_domain"/>
</dbReference>
<keyword evidence="8" id="KW-0413">Isomerase</keyword>
<dbReference type="CDD" id="cd02982">
    <property type="entry name" value="PDI_b'_family"/>
    <property type="match status" value="1"/>
</dbReference>
<proteinExistence type="inferred from homology"/>
<accession>A0A0R3TEW4</accession>
<dbReference type="WBParaSite" id="HNAJ_0000560301-mRNA-1">
    <property type="protein sequence ID" value="HNAJ_0000560301-mRNA-1"/>
    <property type="gene ID" value="HNAJ_0000560301"/>
</dbReference>
<dbReference type="GO" id="GO:0003756">
    <property type="term" value="F:protein disulfide isomerase activity"/>
    <property type="evidence" value="ECO:0007669"/>
    <property type="project" value="UniProtKB-EC"/>
</dbReference>
<dbReference type="GO" id="GO:0006457">
    <property type="term" value="P:protein folding"/>
    <property type="evidence" value="ECO:0007669"/>
    <property type="project" value="TreeGrafter"/>
</dbReference>
<evidence type="ECO:0000256" key="9">
    <source>
        <dbReference type="ARBA" id="ARBA00023284"/>
    </source>
</evidence>
<dbReference type="FunFam" id="3.40.30.10:FF:000027">
    <property type="entry name" value="protein disulfide-isomerase A2"/>
    <property type="match status" value="1"/>
</dbReference>
<dbReference type="SUPFAM" id="SSF52833">
    <property type="entry name" value="Thioredoxin-like"/>
    <property type="match status" value="2"/>
</dbReference>
<reference evidence="13" key="1">
    <citation type="submission" date="2017-02" db="UniProtKB">
        <authorList>
            <consortium name="WormBaseParasite"/>
        </authorList>
    </citation>
    <scope>IDENTIFICATION</scope>
</reference>
<reference evidence="11 12" key="2">
    <citation type="submission" date="2018-11" db="EMBL/GenBank/DDBJ databases">
        <authorList>
            <consortium name="Pathogen Informatics"/>
        </authorList>
    </citation>
    <scope>NUCLEOTIDE SEQUENCE [LARGE SCALE GENOMIC DNA]</scope>
</reference>
<keyword evidence="6" id="KW-0256">Endoplasmic reticulum</keyword>
<dbReference type="EMBL" id="UZAE01005000">
    <property type="protein sequence ID" value="VDO01461.1"/>
    <property type="molecule type" value="Genomic_DNA"/>
</dbReference>
<evidence type="ECO:0000256" key="3">
    <source>
        <dbReference type="ARBA" id="ARBA00012723"/>
    </source>
</evidence>
<dbReference type="Gene3D" id="3.40.30.10">
    <property type="entry name" value="Glutaredoxin"/>
    <property type="match status" value="2"/>
</dbReference>
<protein>
    <recommendedName>
        <fullName evidence="3">protein disulfide-isomerase</fullName>
        <ecNumber evidence="3">5.3.4.1</ecNumber>
    </recommendedName>
</protein>
<keyword evidence="5" id="KW-0677">Repeat</keyword>
<evidence type="ECO:0000256" key="4">
    <source>
        <dbReference type="ARBA" id="ARBA00022729"/>
    </source>
</evidence>
<keyword evidence="9" id="KW-0676">Redox-active center</keyword>
<evidence type="ECO:0000256" key="5">
    <source>
        <dbReference type="ARBA" id="ARBA00022737"/>
    </source>
</evidence>
<evidence type="ECO:0000256" key="6">
    <source>
        <dbReference type="ARBA" id="ARBA00022824"/>
    </source>
</evidence>
<evidence type="ECO:0000313" key="11">
    <source>
        <dbReference type="EMBL" id="VDO01461.1"/>
    </source>
</evidence>